<dbReference type="SUPFAM" id="SSF52833">
    <property type="entry name" value="Thioredoxin-like"/>
    <property type="match status" value="1"/>
</dbReference>
<feature type="domain" description="GST C-terminal" evidence="6">
    <location>
        <begin position="86"/>
        <end position="219"/>
    </location>
</feature>
<dbReference type="Gene3D" id="3.40.30.10">
    <property type="entry name" value="Glutaredoxin"/>
    <property type="match status" value="1"/>
</dbReference>
<evidence type="ECO:0000259" key="6">
    <source>
        <dbReference type="PROSITE" id="PS50405"/>
    </source>
</evidence>
<dbReference type="InterPro" id="IPR040079">
    <property type="entry name" value="Glutathione_S-Trfase"/>
</dbReference>
<dbReference type="Proteomes" id="UP000626148">
    <property type="component" value="Unassembled WGS sequence"/>
</dbReference>
<dbReference type="Pfam" id="PF00043">
    <property type="entry name" value="GST_C"/>
    <property type="match status" value="1"/>
</dbReference>
<dbReference type="CDD" id="cd03189">
    <property type="entry name" value="GST_C_GTT1_like"/>
    <property type="match status" value="1"/>
</dbReference>
<dbReference type="AlphaFoldDB" id="A0A918NKE8"/>
<sequence>MLTVHHLEYSRSHRILWLLEELGLPYEIKHYRRTRAFLAPKELKAVHPLGKSPVVTWDDKTLAESGAILQYLADTHPDAGLALPVDDPAYADYLYWLHAAEGSLMPWLVMKLVFQRVPKAPMPFFIRPVARSLSERVVGTFIQPNIDNHLALIESWLEDRSWFAGNRMTLADIQMSYPLEAASARANLDKYPAVKAYLERIRELPAYQTALEKGGAPTP</sequence>
<dbReference type="InterPro" id="IPR036249">
    <property type="entry name" value="Thioredoxin-like_sf"/>
</dbReference>
<evidence type="ECO:0000256" key="1">
    <source>
        <dbReference type="ARBA" id="ARBA00012452"/>
    </source>
</evidence>
<dbReference type="InterPro" id="IPR036282">
    <property type="entry name" value="Glutathione-S-Trfase_C_sf"/>
</dbReference>
<dbReference type="InterPro" id="IPR010987">
    <property type="entry name" value="Glutathione-S-Trfase_C-like"/>
</dbReference>
<protein>
    <recommendedName>
        <fullName evidence="1">glutathione transferase</fullName>
        <ecNumber evidence="1">2.5.1.18</ecNumber>
    </recommendedName>
</protein>
<evidence type="ECO:0000256" key="2">
    <source>
        <dbReference type="ARBA" id="ARBA00022679"/>
    </source>
</evidence>
<dbReference type="InterPro" id="IPR004045">
    <property type="entry name" value="Glutathione_S-Trfase_N"/>
</dbReference>
<comment type="caution">
    <text evidence="7">The sequence shown here is derived from an EMBL/GenBank/DDBJ whole genome shotgun (WGS) entry which is preliminary data.</text>
</comment>
<dbReference type="FunFam" id="3.40.30.10:FF:000156">
    <property type="entry name" value="Glutathione S-transferase 1"/>
    <property type="match status" value="1"/>
</dbReference>
<accession>A0A918NKE8</accession>
<dbReference type="PROSITE" id="PS50405">
    <property type="entry name" value="GST_CTER"/>
    <property type="match status" value="1"/>
</dbReference>
<name>A0A918NKE8_9GAMM</name>
<dbReference type="SFLD" id="SFLDG00358">
    <property type="entry name" value="Main_(cytGST)"/>
    <property type="match status" value="1"/>
</dbReference>
<feature type="domain" description="GST N-terminal" evidence="5">
    <location>
        <begin position="1"/>
        <end position="80"/>
    </location>
</feature>
<comment type="catalytic activity">
    <reaction evidence="3">
        <text>RX + glutathione = an S-substituted glutathione + a halide anion + H(+)</text>
        <dbReference type="Rhea" id="RHEA:16437"/>
        <dbReference type="ChEBI" id="CHEBI:15378"/>
        <dbReference type="ChEBI" id="CHEBI:16042"/>
        <dbReference type="ChEBI" id="CHEBI:17792"/>
        <dbReference type="ChEBI" id="CHEBI:57925"/>
        <dbReference type="ChEBI" id="CHEBI:90779"/>
        <dbReference type="EC" id="2.5.1.18"/>
    </reaction>
</comment>
<evidence type="ECO:0000256" key="4">
    <source>
        <dbReference type="RuleBase" id="RU003494"/>
    </source>
</evidence>
<dbReference type="PROSITE" id="PS50404">
    <property type="entry name" value="GST_NTER"/>
    <property type="match status" value="1"/>
</dbReference>
<dbReference type="CDD" id="cd03046">
    <property type="entry name" value="GST_N_GTT1_like"/>
    <property type="match status" value="1"/>
</dbReference>
<dbReference type="InterPro" id="IPR004046">
    <property type="entry name" value="GST_C"/>
</dbReference>
<keyword evidence="2" id="KW-0808">Transferase</keyword>
<comment type="similarity">
    <text evidence="4">Belongs to the GST superfamily.</text>
</comment>
<dbReference type="EMBL" id="BMXR01000020">
    <property type="protein sequence ID" value="GGX74985.1"/>
    <property type="molecule type" value="Genomic_DNA"/>
</dbReference>
<dbReference type="SFLD" id="SFLDG01150">
    <property type="entry name" value="Main.1:_Beta-like"/>
    <property type="match status" value="1"/>
</dbReference>
<keyword evidence="8" id="KW-1185">Reference proteome</keyword>
<dbReference type="SFLD" id="SFLDS00019">
    <property type="entry name" value="Glutathione_Transferase_(cytos"/>
    <property type="match status" value="1"/>
</dbReference>
<dbReference type="Gene3D" id="1.20.1050.10">
    <property type="match status" value="1"/>
</dbReference>
<organism evidence="7 8">
    <name type="scientific">Saccharospirillum salsuginis</name>
    <dbReference type="NCBI Taxonomy" id="418750"/>
    <lineage>
        <taxon>Bacteria</taxon>
        <taxon>Pseudomonadati</taxon>
        <taxon>Pseudomonadota</taxon>
        <taxon>Gammaproteobacteria</taxon>
        <taxon>Oceanospirillales</taxon>
        <taxon>Saccharospirillaceae</taxon>
        <taxon>Saccharospirillum</taxon>
    </lineage>
</organism>
<dbReference type="PANTHER" id="PTHR44051">
    <property type="entry name" value="GLUTATHIONE S-TRANSFERASE-RELATED"/>
    <property type="match status" value="1"/>
</dbReference>
<dbReference type="GO" id="GO:0004601">
    <property type="term" value="F:peroxidase activity"/>
    <property type="evidence" value="ECO:0007669"/>
    <property type="project" value="UniProtKB-ARBA"/>
</dbReference>
<evidence type="ECO:0000313" key="8">
    <source>
        <dbReference type="Proteomes" id="UP000626148"/>
    </source>
</evidence>
<dbReference type="GO" id="GO:0005737">
    <property type="term" value="C:cytoplasm"/>
    <property type="evidence" value="ECO:0007669"/>
    <property type="project" value="UniProtKB-ARBA"/>
</dbReference>
<gene>
    <name evidence="7" type="ORF">GCM10007392_47710</name>
</gene>
<reference evidence="7" key="2">
    <citation type="submission" date="2020-09" db="EMBL/GenBank/DDBJ databases">
        <authorList>
            <person name="Sun Q."/>
            <person name="Kim S."/>
        </authorList>
    </citation>
    <scope>NUCLEOTIDE SEQUENCE</scope>
    <source>
        <strain evidence="7">KCTC 22169</strain>
    </source>
</reference>
<evidence type="ECO:0000256" key="3">
    <source>
        <dbReference type="ARBA" id="ARBA00047960"/>
    </source>
</evidence>
<dbReference type="SUPFAM" id="SSF47616">
    <property type="entry name" value="GST C-terminal domain-like"/>
    <property type="match status" value="1"/>
</dbReference>
<dbReference type="Pfam" id="PF02798">
    <property type="entry name" value="GST_N"/>
    <property type="match status" value="1"/>
</dbReference>
<dbReference type="PANTHER" id="PTHR44051:SF9">
    <property type="entry name" value="GLUTATHIONE S-TRANSFERASE 1"/>
    <property type="match status" value="1"/>
</dbReference>
<dbReference type="RefSeq" id="WP_189613594.1">
    <property type="nucleotide sequence ID" value="NZ_BMXR01000020.1"/>
</dbReference>
<evidence type="ECO:0000313" key="7">
    <source>
        <dbReference type="EMBL" id="GGX74985.1"/>
    </source>
</evidence>
<dbReference type="GO" id="GO:0004364">
    <property type="term" value="F:glutathione transferase activity"/>
    <property type="evidence" value="ECO:0007669"/>
    <property type="project" value="UniProtKB-EC"/>
</dbReference>
<reference evidence="7" key="1">
    <citation type="journal article" date="2014" name="Int. J. Syst. Evol. Microbiol.">
        <title>Complete genome sequence of Corynebacterium casei LMG S-19264T (=DSM 44701T), isolated from a smear-ripened cheese.</title>
        <authorList>
            <consortium name="US DOE Joint Genome Institute (JGI-PGF)"/>
            <person name="Walter F."/>
            <person name="Albersmeier A."/>
            <person name="Kalinowski J."/>
            <person name="Ruckert C."/>
        </authorList>
    </citation>
    <scope>NUCLEOTIDE SEQUENCE</scope>
    <source>
        <strain evidence="7">KCTC 22169</strain>
    </source>
</reference>
<evidence type="ECO:0000259" key="5">
    <source>
        <dbReference type="PROSITE" id="PS50404"/>
    </source>
</evidence>
<proteinExistence type="inferred from homology"/>
<dbReference type="EC" id="2.5.1.18" evidence="1"/>